<gene>
    <name evidence="2" type="ORF">ACFQZ8_27920</name>
</gene>
<dbReference type="Proteomes" id="UP001597053">
    <property type="component" value="Unassembled WGS sequence"/>
</dbReference>
<sequence length="80" mass="8519">MKGRWAGQCRAGRTTARARPGTPTSHDGGVPYILRSPQDLATCFAGLTMVEPGPVPIPLWRPDDADAEGVDAYGAVARKR</sequence>
<feature type="compositionally biased region" description="Low complexity" evidence="1">
    <location>
        <begin position="10"/>
        <end position="24"/>
    </location>
</feature>
<protein>
    <submittedName>
        <fullName evidence="2">SAM-dependent methyltransferase</fullName>
        <ecNumber evidence="2">2.1.1.-</ecNumber>
    </submittedName>
</protein>
<dbReference type="EC" id="2.1.1.-" evidence="2"/>
<feature type="region of interest" description="Disordered" evidence="1">
    <location>
        <begin position="1"/>
        <end position="31"/>
    </location>
</feature>
<dbReference type="InterPro" id="IPR029063">
    <property type="entry name" value="SAM-dependent_MTases_sf"/>
</dbReference>
<evidence type="ECO:0000313" key="2">
    <source>
        <dbReference type="EMBL" id="MFD0787751.1"/>
    </source>
</evidence>
<dbReference type="Pfam" id="PF04672">
    <property type="entry name" value="Methyltransf_19"/>
    <property type="match status" value="1"/>
</dbReference>
<dbReference type="GO" id="GO:0008168">
    <property type="term" value="F:methyltransferase activity"/>
    <property type="evidence" value="ECO:0007669"/>
    <property type="project" value="UniProtKB-KW"/>
</dbReference>
<keyword evidence="2" id="KW-0489">Methyltransferase</keyword>
<evidence type="ECO:0000256" key="1">
    <source>
        <dbReference type="SAM" id="MobiDB-lite"/>
    </source>
</evidence>
<dbReference type="EMBL" id="JBHTHM010002227">
    <property type="protein sequence ID" value="MFD0787751.1"/>
    <property type="molecule type" value="Genomic_DNA"/>
</dbReference>
<accession>A0ABW3A9S8</accession>
<dbReference type="Gene3D" id="3.40.50.150">
    <property type="entry name" value="Vaccinia Virus protein VP39"/>
    <property type="match status" value="1"/>
</dbReference>
<name>A0ABW3A9S8_9ACTN</name>
<reference evidence="3" key="1">
    <citation type="journal article" date="2019" name="Int. J. Syst. Evol. Microbiol.">
        <title>The Global Catalogue of Microorganisms (GCM) 10K type strain sequencing project: providing services to taxonomists for standard genome sequencing and annotation.</title>
        <authorList>
            <consortium name="The Broad Institute Genomics Platform"/>
            <consortium name="The Broad Institute Genome Sequencing Center for Infectious Disease"/>
            <person name="Wu L."/>
            <person name="Ma J."/>
        </authorList>
    </citation>
    <scope>NUCLEOTIDE SEQUENCE [LARGE SCALE GENOMIC DNA]</scope>
    <source>
        <strain evidence="3">JCM 32148</strain>
    </source>
</reference>
<proteinExistence type="predicted"/>
<evidence type="ECO:0000313" key="3">
    <source>
        <dbReference type="Proteomes" id="UP001597053"/>
    </source>
</evidence>
<dbReference type="InterPro" id="IPR006764">
    <property type="entry name" value="SAM_dep_MeTrfase_SAV2177_type"/>
</dbReference>
<keyword evidence="2" id="KW-0808">Transferase</keyword>
<dbReference type="GO" id="GO:0032259">
    <property type="term" value="P:methylation"/>
    <property type="evidence" value="ECO:0007669"/>
    <property type="project" value="UniProtKB-KW"/>
</dbReference>
<keyword evidence="3" id="KW-1185">Reference proteome</keyword>
<comment type="caution">
    <text evidence="2">The sequence shown here is derived from an EMBL/GenBank/DDBJ whole genome shotgun (WGS) entry which is preliminary data.</text>
</comment>
<organism evidence="2 3">
    <name type="scientific">Micromonospora azadirachtae</name>
    <dbReference type="NCBI Taxonomy" id="1970735"/>
    <lineage>
        <taxon>Bacteria</taxon>
        <taxon>Bacillati</taxon>
        <taxon>Actinomycetota</taxon>
        <taxon>Actinomycetes</taxon>
        <taxon>Micromonosporales</taxon>
        <taxon>Micromonosporaceae</taxon>
        <taxon>Micromonospora</taxon>
    </lineage>
</organism>